<dbReference type="Proteomes" id="UP001165083">
    <property type="component" value="Unassembled WGS sequence"/>
</dbReference>
<name>A0A9W7CQ85_9STRA</name>
<reference evidence="1" key="1">
    <citation type="submission" date="2023-04" db="EMBL/GenBank/DDBJ databases">
        <title>Phytophthora lilii NBRC 32176.</title>
        <authorList>
            <person name="Ichikawa N."/>
            <person name="Sato H."/>
            <person name="Tonouchi N."/>
        </authorList>
    </citation>
    <scope>NUCLEOTIDE SEQUENCE</scope>
    <source>
        <strain evidence="1">NBRC 32176</strain>
    </source>
</reference>
<gene>
    <name evidence="1" type="ORF">Plil01_001561100</name>
</gene>
<evidence type="ECO:0000313" key="2">
    <source>
        <dbReference type="Proteomes" id="UP001165083"/>
    </source>
</evidence>
<dbReference type="InterPro" id="IPR036770">
    <property type="entry name" value="Ankyrin_rpt-contain_sf"/>
</dbReference>
<protein>
    <submittedName>
        <fullName evidence="1">Unnamed protein product</fullName>
    </submittedName>
</protein>
<dbReference type="OrthoDB" id="63159at2759"/>
<keyword evidence="2" id="KW-1185">Reference proteome</keyword>
<evidence type="ECO:0000313" key="1">
    <source>
        <dbReference type="EMBL" id="GMF36963.1"/>
    </source>
</evidence>
<dbReference type="InterPro" id="IPR002110">
    <property type="entry name" value="Ankyrin_rpt"/>
</dbReference>
<sequence>MRKRDAHANAYILQRTAPVWKEAIEAATRAGHLPVLRWATELERGRGPWKANFDNVLEVAATYGHVDIVKWLLKRGVDSYVVWTMLESDPGYYERVWRYQRQHSFCLRILLLPACVHCNHGDVVATTKNRLKLKMV</sequence>
<comment type="caution">
    <text evidence="1">The sequence shown here is derived from an EMBL/GenBank/DDBJ whole genome shotgun (WGS) entry which is preliminary data.</text>
</comment>
<proteinExistence type="predicted"/>
<dbReference type="AlphaFoldDB" id="A0A9W7CQ85"/>
<accession>A0A9W7CQ85</accession>
<dbReference type="Gene3D" id="1.25.40.20">
    <property type="entry name" value="Ankyrin repeat-containing domain"/>
    <property type="match status" value="1"/>
</dbReference>
<dbReference type="EMBL" id="BSXW01001464">
    <property type="protein sequence ID" value="GMF36963.1"/>
    <property type="molecule type" value="Genomic_DNA"/>
</dbReference>
<organism evidence="1 2">
    <name type="scientific">Phytophthora lilii</name>
    <dbReference type="NCBI Taxonomy" id="2077276"/>
    <lineage>
        <taxon>Eukaryota</taxon>
        <taxon>Sar</taxon>
        <taxon>Stramenopiles</taxon>
        <taxon>Oomycota</taxon>
        <taxon>Peronosporomycetes</taxon>
        <taxon>Peronosporales</taxon>
        <taxon>Peronosporaceae</taxon>
        <taxon>Phytophthora</taxon>
    </lineage>
</organism>
<dbReference type="SUPFAM" id="SSF48403">
    <property type="entry name" value="Ankyrin repeat"/>
    <property type="match status" value="1"/>
</dbReference>
<dbReference type="Pfam" id="PF13606">
    <property type="entry name" value="Ank_3"/>
    <property type="match status" value="1"/>
</dbReference>